<keyword evidence="1" id="KW-0418">Kinase</keyword>
<gene>
    <name evidence="3" type="ORF">GCM10010302_07470</name>
</gene>
<dbReference type="EMBL" id="BAAABV010000006">
    <property type="protein sequence ID" value="GAA0272373.1"/>
    <property type="molecule type" value="Genomic_DNA"/>
</dbReference>
<protein>
    <recommendedName>
        <fullName evidence="2">Histidine kinase/HSP90-like ATPase domain-containing protein</fullName>
    </recommendedName>
</protein>
<name>A0ABN0V339_9ACTN</name>
<evidence type="ECO:0000313" key="4">
    <source>
        <dbReference type="Proteomes" id="UP001501867"/>
    </source>
</evidence>
<dbReference type="InterPro" id="IPR003594">
    <property type="entry name" value="HATPase_dom"/>
</dbReference>
<keyword evidence="4" id="KW-1185">Reference proteome</keyword>
<proteinExistence type="predicted"/>
<keyword evidence="1" id="KW-0723">Serine/threonine-protein kinase</keyword>
<dbReference type="Proteomes" id="UP001501867">
    <property type="component" value="Unassembled WGS sequence"/>
</dbReference>
<dbReference type="Pfam" id="PF13581">
    <property type="entry name" value="HATPase_c_2"/>
    <property type="match status" value="1"/>
</dbReference>
<evidence type="ECO:0000256" key="1">
    <source>
        <dbReference type="ARBA" id="ARBA00022527"/>
    </source>
</evidence>
<keyword evidence="1" id="KW-0808">Transferase</keyword>
<sequence length="142" mass="14928">MEMDRPVRRRCVCGGRGAAARARAETVRFVADSVAGGRMVSEFVREAALLVASEMVTNAVRHTRGPCTLQLAWSREGLDIDVTDTSPNPPCARPPDLAGGGGFGWPVVNLLASEVCVRPAAEGGKTVHVHVPATSPRPTDAA</sequence>
<dbReference type="SUPFAM" id="SSF55874">
    <property type="entry name" value="ATPase domain of HSP90 chaperone/DNA topoisomerase II/histidine kinase"/>
    <property type="match status" value="1"/>
</dbReference>
<comment type="caution">
    <text evidence="3">The sequence shown here is derived from an EMBL/GenBank/DDBJ whole genome shotgun (WGS) entry which is preliminary data.</text>
</comment>
<reference evidence="3 4" key="1">
    <citation type="journal article" date="2019" name="Int. J. Syst. Evol. Microbiol.">
        <title>The Global Catalogue of Microorganisms (GCM) 10K type strain sequencing project: providing services to taxonomists for standard genome sequencing and annotation.</title>
        <authorList>
            <consortium name="The Broad Institute Genomics Platform"/>
            <consortium name="The Broad Institute Genome Sequencing Center for Infectious Disease"/>
            <person name="Wu L."/>
            <person name="Ma J."/>
        </authorList>
    </citation>
    <scope>NUCLEOTIDE SEQUENCE [LARGE SCALE GENOMIC DNA]</scope>
    <source>
        <strain evidence="3 4">JCM 4505</strain>
    </source>
</reference>
<feature type="domain" description="Histidine kinase/HSP90-like ATPase" evidence="2">
    <location>
        <begin position="19"/>
        <end position="127"/>
    </location>
</feature>
<dbReference type="PANTHER" id="PTHR35526">
    <property type="entry name" value="ANTI-SIGMA-F FACTOR RSBW-RELATED"/>
    <property type="match status" value="1"/>
</dbReference>
<organism evidence="3 4">
    <name type="scientific">Streptomyces polychromogenes</name>
    <dbReference type="NCBI Taxonomy" id="67342"/>
    <lineage>
        <taxon>Bacteria</taxon>
        <taxon>Bacillati</taxon>
        <taxon>Actinomycetota</taxon>
        <taxon>Actinomycetes</taxon>
        <taxon>Kitasatosporales</taxon>
        <taxon>Streptomycetaceae</taxon>
        <taxon>Streptomyces</taxon>
    </lineage>
</organism>
<dbReference type="InterPro" id="IPR050267">
    <property type="entry name" value="Anti-sigma-factor_SerPK"/>
</dbReference>
<dbReference type="InterPro" id="IPR036890">
    <property type="entry name" value="HATPase_C_sf"/>
</dbReference>
<evidence type="ECO:0000313" key="3">
    <source>
        <dbReference type="EMBL" id="GAA0272373.1"/>
    </source>
</evidence>
<dbReference type="CDD" id="cd16936">
    <property type="entry name" value="HATPase_RsbW-like"/>
    <property type="match status" value="1"/>
</dbReference>
<evidence type="ECO:0000259" key="2">
    <source>
        <dbReference type="Pfam" id="PF13581"/>
    </source>
</evidence>
<dbReference type="PANTHER" id="PTHR35526:SF3">
    <property type="entry name" value="ANTI-SIGMA-F FACTOR RSBW"/>
    <property type="match status" value="1"/>
</dbReference>
<accession>A0ABN0V339</accession>
<dbReference type="Gene3D" id="3.30.565.10">
    <property type="entry name" value="Histidine kinase-like ATPase, C-terminal domain"/>
    <property type="match status" value="1"/>
</dbReference>